<proteinExistence type="predicted"/>
<evidence type="ECO:0000313" key="1">
    <source>
        <dbReference type="EMBL" id="CDW51843.1"/>
    </source>
</evidence>
<accession>A0A077YWM1</accession>
<dbReference type="AlphaFoldDB" id="A0A077YWM1"/>
<evidence type="ECO:0000313" key="2">
    <source>
        <dbReference type="Proteomes" id="UP000030665"/>
    </source>
</evidence>
<name>A0A077YWM1_TRITR</name>
<dbReference type="EMBL" id="HG805810">
    <property type="protein sequence ID" value="CDW51843.1"/>
    <property type="molecule type" value="Genomic_DNA"/>
</dbReference>
<organism evidence="1 2">
    <name type="scientific">Trichuris trichiura</name>
    <name type="common">Whipworm</name>
    <name type="synonym">Trichocephalus trichiurus</name>
    <dbReference type="NCBI Taxonomy" id="36087"/>
    <lineage>
        <taxon>Eukaryota</taxon>
        <taxon>Metazoa</taxon>
        <taxon>Ecdysozoa</taxon>
        <taxon>Nematoda</taxon>
        <taxon>Enoplea</taxon>
        <taxon>Dorylaimia</taxon>
        <taxon>Trichinellida</taxon>
        <taxon>Trichuridae</taxon>
        <taxon>Trichuris</taxon>
    </lineage>
</organism>
<reference evidence="1" key="2">
    <citation type="submission" date="2014-03" db="EMBL/GenBank/DDBJ databases">
        <title>The whipworm genome and dual-species transcriptomics of an intimate host-pathogen interaction.</title>
        <authorList>
            <person name="Foth B.J."/>
            <person name="Tsai I.J."/>
            <person name="Reid A.J."/>
            <person name="Bancroft A.J."/>
            <person name="Nichol S."/>
            <person name="Tracey A."/>
            <person name="Holroyd N."/>
            <person name="Cotton J.A."/>
            <person name="Stanley E.J."/>
            <person name="Zarowiecki M."/>
            <person name="Liu J.Z."/>
            <person name="Huckvale T."/>
            <person name="Cooper P.J."/>
            <person name="Grencis R.K."/>
            <person name="Berriman M."/>
        </authorList>
    </citation>
    <scope>NUCLEOTIDE SEQUENCE [LARGE SCALE GENOMIC DNA]</scope>
</reference>
<dbReference type="Proteomes" id="UP000030665">
    <property type="component" value="Unassembled WGS sequence"/>
</dbReference>
<dbReference type="GO" id="GO:0016301">
    <property type="term" value="F:kinase activity"/>
    <property type="evidence" value="ECO:0007669"/>
    <property type="project" value="UniProtKB-KW"/>
</dbReference>
<keyword evidence="1" id="KW-0808">Transferase</keyword>
<keyword evidence="2" id="KW-1185">Reference proteome</keyword>
<reference evidence="1" key="1">
    <citation type="submission" date="2014-01" db="EMBL/GenBank/DDBJ databases">
        <authorList>
            <person name="Aslett M."/>
        </authorList>
    </citation>
    <scope>NUCLEOTIDE SEQUENCE</scope>
</reference>
<gene>
    <name evidence="1" type="ORF">TTRE_0000010201</name>
</gene>
<sequence length="183" mass="20009">MGAKAGKSAQCSTERLFRRPSSQPLFDTNHLGGEQGVDHTGFVDVGLLIEFSGSCGGPLEVLQCPSGRLSVAAMSQSVVPAVESINNSSNEVQEQWSSRESLAPDVHWSSTADADSQNACTVRSLNEIRFIALFDFFGFGNDQLTLRKDRVVRLFVLKRNVQVDSRLDHSELDKFFKALGSLS</sequence>
<dbReference type="OrthoDB" id="10354439at2759"/>
<protein>
    <submittedName>
        <fullName evidence="1">Tyrosine-protein kinase abl-1</fullName>
    </submittedName>
</protein>
<keyword evidence="1" id="KW-0418">Kinase</keyword>